<evidence type="ECO:0000313" key="5">
    <source>
        <dbReference type="Proteomes" id="UP000252355"/>
    </source>
</evidence>
<accession>A0A367ZLP6</accession>
<keyword evidence="2" id="KW-0472">Membrane</keyword>
<dbReference type="InterPro" id="IPR001932">
    <property type="entry name" value="PPM-type_phosphatase-like_dom"/>
</dbReference>
<dbReference type="SMART" id="SM00304">
    <property type="entry name" value="HAMP"/>
    <property type="match status" value="1"/>
</dbReference>
<dbReference type="Gene3D" id="3.60.40.10">
    <property type="entry name" value="PPM-type phosphatase domain"/>
    <property type="match status" value="1"/>
</dbReference>
<dbReference type="InterPro" id="IPR036457">
    <property type="entry name" value="PPM-type-like_dom_sf"/>
</dbReference>
<dbReference type="CDD" id="cd06225">
    <property type="entry name" value="HAMP"/>
    <property type="match status" value="1"/>
</dbReference>
<evidence type="ECO:0000256" key="2">
    <source>
        <dbReference type="SAM" id="Phobius"/>
    </source>
</evidence>
<keyword evidence="2" id="KW-0812">Transmembrane</keyword>
<dbReference type="AlphaFoldDB" id="A0A367ZLP6"/>
<evidence type="ECO:0000256" key="1">
    <source>
        <dbReference type="ARBA" id="ARBA00022801"/>
    </source>
</evidence>
<dbReference type="PANTHER" id="PTHR43156">
    <property type="entry name" value="STAGE II SPORULATION PROTEIN E-RELATED"/>
    <property type="match status" value="1"/>
</dbReference>
<dbReference type="Proteomes" id="UP000252355">
    <property type="component" value="Unassembled WGS sequence"/>
</dbReference>
<dbReference type="GO" id="GO:0016020">
    <property type="term" value="C:membrane"/>
    <property type="evidence" value="ECO:0007669"/>
    <property type="project" value="InterPro"/>
</dbReference>
<evidence type="ECO:0000313" key="4">
    <source>
        <dbReference type="EMBL" id="RCK78767.1"/>
    </source>
</evidence>
<dbReference type="PANTHER" id="PTHR43156:SF2">
    <property type="entry name" value="STAGE II SPORULATION PROTEIN E"/>
    <property type="match status" value="1"/>
</dbReference>
<dbReference type="EMBL" id="QOQW01000019">
    <property type="protein sequence ID" value="RCK78767.1"/>
    <property type="molecule type" value="Genomic_DNA"/>
</dbReference>
<dbReference type="PROSITE" id="PS50885">
    <property type="entry name" value="HAMP"/>
    <property type="match status" value="1"/>
</dbReference>
<organism evidence="4 5">
    <name type="scientific">Candidatus Ozemobacter sibiricus</name>
    <dbReference type="NCBI Taxonomy" id="2268124"/>
    <lineage>
        <taxon>Bacteria</taxon>
        <taxon>Candidatus Ozemobacteria</taxon>
        <taxon>Candidatus Ozemobacterales</taxon>
        <taxon>Candidatus Ozemobacteraceae</taxon>
        <taxon>Candidatus Ozemobacter</taxon>
    </lineage>
</organism>
<reference evidence="4 5" key="1">
    <citation type="submission" date="2018-05" db="EMBL/GenBank/DDBJ databases">
        <title>A metagenomic window into the 2 km-deep terrestrial subsurface aquifer revealed taxonomically and functionally diverse microbial community comprising novel uncultured bacterial lineages.</title>
        <authorList>
            <person name="Kadnikov V.V."/>
            <person name="Mardanov A.V."/>
            <person name="Beletsky A.V."/>
            <person name="Banks D."/>
            <person name="Pimenov N.V."/>
            <person name="Frank Y.A."/>
            <person name="Karnachuk O.V."/>
            <person name="Ravin N.V."/>
        </authorList>
    </citation>
    <scope>NUCLEOTIDE SEQUENCE [LARGE SCALE GENOMIC DNA]</scope>
    <source>
        <strain evidence="4">BY5</strain>
    </source>
</reference>
<dbReference type="InterPro" id="IPR052016">
    <property type="entry name" value="Bact_Sigma-Reg"/>
</dbReference>
<sequence length="962" mass="106960">MTTPAAATYRSGFGPLLLLFLGIPLLLLSIIGTHTLGRFTEHTVRERQAALDHLLDQGVAQSSTSWYVLRRLNALSRLIRRHGADHPLVERAFQRLGTRWQLPCTVYVYRHRDLLRTFPAEAGHRSTFARLLHDLTLTGDDFIQAQRHHNQALLDLFGPGNRLELLLRFKGKLRRFTRGDTRGAYLIQEFPDGWGFFFILPRIPPFATRFPLVRPLTSPALGAAVPGEDFWLPPAGTDADRMRVALQRTIEEGRTQVQHDGMEWVFCQNREGIVWCAALPLPRSPIGGRAGLLVTLGYLLAGLCFALFTLSQTGSAWGHAVTDRLEALGIRFRLGLLFAMATILPLGIAILLGSIGLMDRRELLVAEAGRTGLARLSQVEQGYGARIEAFRQVAAALRESPFVKYLQLEPLARLVNRLIRANAIQRFEIRDPLGATLFTTDDREVHGVTQATDLFSRAAIRREAPNRLGRAADKVSAEEVMAEGFLSRDDVGLSAVLRQPKTVLTFRMGTSPALWYWDTYPELATGPCFLAVTHQLEWVYEGYIRQAFGVSLPPEAIPSRLAIEVGFESANFRTRPRLQGAGWLPLLHAAARSQETGRVLFRELDLPSGRFWVTLKPELTLGMFVFAELVPVASRLATLAPIRWRLLATSLLALLVAFLGATLISSFFMQPIADLGEGIAAIRQRDASFRIPRRRPDEFGLLADAFNNLLSELKELEYGRIVQESLLPADPPSPPGWGIACHRIPATDLAGDYHDVFALGDGRWALIMGDVTGHGISAALAMAMAKATVDYQSLTGWTVPSQVMDQLNRLFYRELKPRQKFMTMTYVVLDPESGEFLAENAGHPYPLIYRAQTRTVGELPLPSMPLGARKIRKAAPQIGRLDPGDALLLYSDGMVECPDPQGNPFTYPRFYALFERLMRERRPLPDALAAMEAALRAHQGPGPFPDDVTLLLLRRDPASPAA</sequence>
<proteinExistence type="predicted"/>
<keyword evidence="1" id="KW-0378">Hydrolase</keyword>
<dbReference type="Pfam" id="PF00672">
    <property type="entry name" value="HAMP"/>
    <property type="match status" value="1"/>
</dbReference>
<feature type="transmembrane region" description="Helical" evidence="2">
    <location>
        <begin position="290"/>
        <end position="310"/>
    </location>
</feature>
<name>A0A367ZLP6_9BACT</name>
<keyword evidence="2" id="KW-1133">Transmembrane helix</keyword>
<dbReference type="SUPFAM" id="SSF81606">
    <property type="entry name" value="PP2C-like"/>
    <property type="match status" value="1"/>
</dbReference>
<dbReference type="Pfam" id="PF07228">
    <property type="entry name" value="SpoIIE"/>
    <property type="match status" value="1"/>
</dbReference>
<feature type="transmembrane region" description="Helical" evidence="2">
    <location>
        <begin position="12"/>
        <end position="37"/>
    </location>
</feature>
<protein>
    <submittedName>
        <fullName evidence="4">Serine phosphatase RsbU, regulator of sigma subunit</fullName>
    </submittedName>
</protein>
<dbReference type="SUPFAM" id="SSF158472">
    <property type="entry name" value="HAMP domain-like"/>
    <property type="match status" value="1"/>
</dbReference>
<dbReference type="GO" id="GO:0007165">
    <property type="term" value="P:signal transduction"/>
    <property type="evidence" value="ECO:0007669"/>
    <property type="project" value="InterPro"/>
</dbReference>
<dbReference type="SMART" id="SM00331">
    <property type="entry name" value="PP2C_SIG"/>
    <property type="match status" value="1"/>
</dbReference>
<feature type="transmembrane region" description="Helical" evidence="2">
    <location>
        <begin position="644"/>
        <end position="669"/>
    </location>
</feature>
<gene>
    <name evidence="4" type="ORF">OZSIB_1120</name>
</gene>
<feature type="domain" description="HAMP" evidence="3">
    <location>
        <begin position="666"/>
        <end position="718"/>
    </location>
</feature>
<dbReference type="GO" id="GO:0016791">
    <property type="term" value="F:phosphatase activity"/>
    <property type="evidence" value="ECO:0007669"/>
    <property type="project" value="TreeGrafter"/>
</dbReference>
<dbReference type="Gene3D" id="6.10.340.10">
    <property type="match status" value="1"/>
</dbReference>
<feature type="transmembrane region" description="Helical" evidence="2">
    <location>
        <begin position="330"/>
        <end position="352"/>
    </location>
</feature>
<comment type="caution">
    <text evidence="4">The sequence shown here is derived from an EMBL/GenBank/DDBJ whole genome shotgun (WGS) entry which is preliminary data.</text>
</comment>
<dbReference type="InterPro" id="IPR003660">
    <property type="entry name" value="HAMP_dom"/>
</dbReference>
<evidence type="ECO:0000259" key="3">
    <source>
        <dbReference type="PROSITE" id="PS50885"/>
    </source>
</evidence>